<protein>
    <submittedName>
        <fullName evidence="1">Uncharacterized protein</fullName>
    </submittedName>
</protein>
<reference evidence="2" key="1">
    <citation type="journal article" date="2010" name="Science">
        <title>Signatures of adaptation to obligate biotrophy in the Hyaloperonospora arabidopsidis genome.</title>
        <authorList>
            <person name="Baxter L."/>
            <person name="Tripathy S."/>
            <person name="Ishaque N."/>
            <person name="Boot N."/>
            <person name="Cabral A."/>
            <person name="Kemen E."/>
            <person name="Thines M."/>
            <person name="Ah-Fong A."/>
            <person name="Anderson R."/>
            <person name="Badejoko W."/>
            <person name="Bittner-Eddy P."/>
            <person name="Boore J.L."/>
            <person name="Chibucos M.C."/>
            <person name="Coates M."/>
            <person name="Dehal P."/>
            <person name="Delehaunty K."/>
            <person name="Dong S."/>
            <person name="Downton P."/>
            <person name="Dumas B."/>
            <person name="Fabro G."/>
            <person name="Fronick C."/>
            <person name="Fuerstenberg S.I."/>
            <person name="Fulton L."/>
            <person name="Gaulin E."/>
            <person name="Govers F."/>
            <person name="Hughes L."/>
            <person name="Humphray S."/>
            <person name="Jiang R.H."/>
            <person name="Judelson H."/>
            <person name="Kamoun S."/>
            <person name="Kyung K."/>
            <person name="Meijer H."/>
            <person name="Minx P."/>
            <person name="Morris P."/>
            <person name="Nelson J."/>
            <person name="Phuntumart V."/>
            <person name="Qutob D."/>
            <person name="Rehmany A."/>
            <person name="Rougon-Cardoso A."/>
            <person name="Ryden P."/>
            <person name="Torto-Alalibo T."/>
            <person name="Studholme D."/>
            <person name="Wang Y."/>
            <person name="Win J."/>
            <person name="Wood J."/>
            <person name="Clifton S.W."/>
            <person name="Rogers J."/>
            <person name="Van den Ackerveken G."/>
            <person name="Jones J.D."/>
            <person name="McDowell J.M."/>
            <person name="Beynon J."/>
            <person name="Tyler B.M."/>
        </authorList>
    </citation>
    <scope>NUCLEOTIDE SEQUENCE [LARGE SCALE GENOMIC DNA]</scope>
    <source>
        <strain evidence="2">Emoy2</strain>
    </source>
</reference>
<evidence type="ECO:0000313" key="1">
    <source>
        <dbReference type="EnsemblProtists" id="HpaP801402"/>
    </source>
</evidence>
<sequence length="172" mass="17519">MATPPSSSGSTATLPHTPPVQASTAISTVSSTVNAQNPVIGWSTGATTAVNVVHGTGPGGPGASPGGGYATVAGVSVPQVGGNCACSGGFTLGGCQADEPAHAGFDFPRVGLPASRSNFSEYNSPRVGIMNLPVKMDNLPKMKGSFDLYAVQLRTFLTRMKYWEVVDGTFAR</sequence>
<name>M4B552_HYAAE</name>
<dbReference type="VEuPathDB" id="FungiDB:HpaG801402"/>
<reference evidence="1" key="2">
    <citation type="submission" date="2015-06" db="UniProtKB">
        <authorList>
            <consortium name="EnsemblProtists"/>
        </authorList>
    </citation>
    <scope>IDENTIFICATION</scope>
    <source>
        <strain evidence="1">Emoy2</strain>
    </source>
</reference>
<keyword evidence="2" id="KW-1185">Reference proteome</keyword>
<proteinExistence type="predicted"/>
<dbReference type="EnsemblProtists" id="HpaT801402">
    <property type="protein sequence ID" value="HpaP801402"/>
    <property type="gene ID" value="HpaG801402"/>
</dbReference>
<dbReference type="AlphaFoldDB" id="M4B552"/>
<dbReference type="InParanoid" id="M4B552"/>
<dbReference type="Proteomes" id="UP000011713">
    <property type="component" value="Unassembled WGS sequence"/>
</dbReference>
<organism evidence="1 2">
    <name type="scientific">Hyaloperonospora arabidopsidis (strain Emoy2)</name>
    <name type="common">Downy mildew agent</name>
    <name type="synonym">Peronospora arabidopsidis</name>
    <dbReference type="NCBI Taxonomy" id="559515"/>
    <lineage>
        <taxon>Eukaryota</taxon>
        <taxon>Sar</taxon>
        <taxon>Stramenopiles</taxon>
        <taxon>Oomycota</taxon>
        <taxon>Peronosporomycetes</taxon>
        <taxon>Peronosporales</taxon>
        <taxon>Peronosporaceae</taxon>
        <taxon>Hyaloperonospora</taxon>
    </lineage>
</organism>
<accession>M4B552</accession>
<dbReference type="EMBL" id="JH598325">
    <property type="status" value="NOT_ANNOTATED_CDS"/>
    <property type="molecule type" value="Genomic_DNA"/>
</dbReference>
<evidence type="ECO:0000313" key="2">
    <source>
        <dbReference type="Proteomes" id="UP000011713"/>
    </source>
</evidence>
<dbReference type="HOGENOM" id="CLU_1558215_0_0_1"/>